<evidence type="ECO:0000259" key="6">
    <source>
        <dbReference type="PROSITE" id="PS50103"/>
    </source>
</evidence>
<dbReference type="PANTHER" id="PTHR14140:SF27">
    <property type="entry name" value="OS04G0289800 PROTEIN"/>
    <property type="match status" value="1"/>
</dbReference>
<feature type="region of interest" description="Disordered" evidence="5">
    <location>
        <begin position="417"/>
        <end position="447"/>
    </location>
</feature>
<proteinExistence type="predicted"/>
<dbReference type="InterPro" id="IPR000571">
    <property type="entry name" value="Znf_CCCH"/>
</dbReference>
<reference evidence="8" key="1">
    <citation type="submission" date="2020-11" db="EMBL/GenBank/DDBJ databases">
        <title>Adaptations for nitrogen fixation in a non-lichenized fungal sporocarp promotes dispersal by wood-feeding termites.</title>
        <authorList>
            <consortium name="DOE Joint Genome Institute"/>
            <person name="Koch R.A."/>
            <person name="Yoon G."/>
            <person name="Arayal U."/>
            <person name="Lail K."/>
            <person name="Amirebrahimi M."/>
            <person name="Labutti K."/>
            <person name="Lipzen A."/>
            <person name="Riley R."/>
            <person name="Barry K."/>
            <person name="Henrissat B."/>
            <person name="Grigoriev I.V."/>
            <person name="Herr J.R."/>
            <person name="Aime M.C."/>
        </authorList>
    </citation>
    <scope>NUCLEOTIDE SEQUENCE</scope>
    <source>
        <strain evidence="8">MCA 3950</strain>
    </source>
</reference>
<organism evidence="8 9">
    <name type="scientific">Guyanagaster necrorhizus</name>
    <dbReference type="NCBI Taxonomy" id="856835"/>
    <lineage>
        <taxon>Eukaryota</taxon>
        <taxon>Fungi</taxon>
        <taxon>Dikarya</taxon>
        <taxon>Basidiomycota</taxon>
        <taxon>Agaricomycotina</taxon>
        <taxon>Agaricomycetes</taxon>
        <taxon>Agaricomycetidae</taxon>
        <taxon>Agaricales</taxon>
        <taxon>Marasmiineae</taxon>
        <taxon>Physalacriaceae</taxon>
        <taxon>Guyanagaster</taxon>
    </lineage>
</organism>
<keyword evidence="3" id="KW-0479">Metal-binding</keyword>
<dbReference type="InterPro" id="IPR003105">
    <property type="entry name" value="SRA_YDG"/>
</dbReference>
<evidence type="ECO:0000256" key="3">
    <source>
        <dbReference type="PROSITE-ProRule" id="PRU00723"/>
    </source>
</evidence>
<dbReference type="Pfam" id="PF02182">
    <property type="entry name" value="SAD_SRA"/>
    <property type="match status" value="1"/>
</dbReference>
<keyword evidence="4" id="KW-0175">Coiled coil</keyword>
<keyword evidence="3" id="KW-0862">Zinc</keyword>
<dbReference type="RefSeq" id="XP_043043988.1">
    <property type="nucleotide sequence ID" value="XM_043176719.1"/>
</dbReference>
<feature type="compositionally biased region" description="Basic residues" evidence="5">
    <location>
        <begin position="561"/>
        <end position="574"/>
    </location>
</feature>
<dbReference type="AlphaFoldDB" id="A0A9P7W1H8"/>
<dbReference type="GeneID" id="66099006"/>
<feature type="zinc finger region" description="C3H1-type" evidence="3">
    <location>
        <begin position="329"/>
        <end position="356"/>
    </location>
</feature>
<sequence length="849" mass="94707">MDRALATDERNDGPLHVWQSLVTQQSELFNEIVIENEQLHSRVQELEREVSVWKQGYINAENQTDSLQKDVAHLQRMIESLKEDNPLILALVDGDGNIFSEDLLRQGQAGGRNAALMLTKGLTEHTATVDARISGRARVWLTVYCNKQGLSDTLIANDVCTSEQFEAFSLGLSQAAPLFSIIDVGPGKEAADAKIKEHLRLFTRFPQTFLVYFGGKSFVLLYRAILTSYEGAHDNGYTSTLASLQNEGLLDKIVLLRGYKDLAIELKHLQLPVVEVEGVFRSTKMQGHTRHGLQKLATSMTSKKSKFGTDMNLLIISHFIKFLSEQPINKHKPPCTFYYLGFCKHGPKCIFGHDYTLTSRDLIKMRENSKKFPCAILNKGKICPSGDDCISGHFCPRGNICSFFKEGKCKFVGKDMHSKPKFSTSSAPSSSTADTGADDTSSQNGTGTPSDVLIKSFNEVWTYILTTVFCTEHLLQGDETRGRHKHEINHVYAFPRRHELSRLFWFRFLSTSFLFFISQNSVIKWFQRTRSSAMLTLKGLENRELLKSLGLDTPIFEPKEKKRKPKAVPKKRKASQLANDHDQPSKVAIVEDKTDVSPSESGVRRSARNKGKAVDYKSEKTGESPMPIAFRAGIRTSGNEGPLGSGEGAQRKHNPKVYGSIPGIEVGTWWETRQACSIDAIHAPWVGGISPAKDGAYSVALSGGYDDDVDLGYAFTYTGSGGRDLKGTAAQPKNLRTAAQSSDQDFNNNFNKALKRSSETKKPVRVIRGYKLRSPYAPSEGYRYDGLYQVEKAWIEKGLNAGGHLVCKFAFKVNQLYPTRRDTSEDSAEVDDKQDDAEESLPREAEEED</sequence>
<dbReference type="Proteomes" id="UP000812287">
    <property type="component" value="Unassembled WGS sequence"/>
</dbReference>
<feature type="compositionally biased region" description="Low complexity" evidence="5">
    <location>
        <begin position="423"/>
        <end position="442"/>
    </location>
</feature>
<dbReference type="InterPro" id="IPR015947">
    <property type="entry name" value="PUA-like_sf"/>
</dbReference>
<dbReference type="GO" id="GO:0005634">
    <property type="term" value="C:nucleus"/>
    <property type="evidence" value="ECO:0007669"/>
    <property type="project" value="UniProtKB-SubCell"/>
</dbReference>
<protein>
    <submittedName>
        <fullName evidence="8">Uncharacterized protein</fullName>
    </submittedName>
</protein>
<dbReference type="PROSITE" id="PS51015">
    <property type="entry name" value="YDG"/>
    <property type="match status" value="1"/>
</dbReference>
<dbReference type="GO" id="GO:0008270">
    <property type="term" value="F:zinc ion binding"/>
    <property type="evidence" value="ECO:0007669"/>
    <property type="project" value="UniProtKB-KW"/>
</dbReference>
<name>A0A9P7W1H8_9AGAR</name>
<dbReference type="InterPro" id="IPR057683">
    <property type="entry name" value="DUF7923"/>
</dbReference>
<feature type="region of interest" description="Disordered" evidence="5">
    <location>
        <begin position="557"/>
        <end position="622"/>
    </location>
</feature>
<feature type="coiled-coil region" evidence="4">
    <location>
        <begin position="29"/>
        <end position="84"/>
    </location>
</feature>
<dbReference type="Gene3D" id="4.10.1000.10">
    <property type="entry name" value="Zinc finger, CCCH-type"/>
    <property type="match status" value="1"/>
</dbReference>
<evidence type="ECO:0000313" key="9">
    <source>
        <dbReference type="Proteomes" id="UP000812287"/>
    </source>
</evidence>
<evidence type="ECO:0000256" key="2">
    <source>
        <dbReference type="PROSITE-ProRule" id="PRU00358"/>
    </source>
</evidence>
<dbReference type="Pfam" id="PF25540">
    <property type="entry name" value="DUF7923"/>
    <property type="match status" value="1"/>
</dbReference>
<feature type="region of interest" description="Disordered" evidence="5">
    <location>
        <begin position="818"/>
        <end position="849"/>
    </location>
</feature>
<evidence type="ECO:0000256" key="5">
    <source>
        <dbReference type="SAM" id="MobiDB-lite"/>
    </source>
</evidence>
<evidence type="ECO:0000256" key="4">
    <source>
        <dbReference type="SAM" id="Coils"/>
    </source>
</evidence>
<keyword evidence="3" id="KW-0863">Zinc-finger</keyword>
<feature type="compositionally biased region" description="Acidic residues" evidence="5">
    <location>
        <begin position="825"/>
        <end position="839"/>
    </location>
</feature>
<accession>A0A9P7W1H8</accession>
<evidence type="ECO:0000256" key="1">
    <source>
        <dbReference type="ARBA" id="ARBA00023242"/>
    </source>
</evidence>
<evidence type="ECO:0000313" key="8">
    <source>
        <dbReference type="EMBL" id="KAG7450488.1"/>
    </source>
</evidence>
<dbReference type="GO" id="GO:0061630">
    <property type="term" value="F:ubiquitin protein ligase activity"/>
    <property type="evidence" value="ECO:0007669"/>
    <property type="project" value="TreeGrafter"/>
</dbReference>
<feature type="compositionally biased region" description="Basic and acidic residues" evidence="5">
    <location>
        <begin position="612"/>
        <end position="622"/>
    </location>
</feature>
<dbReference type="InterPro" id="IPR045134">
    <property type="entry name" value="UHRF1/2-like"/>
</dbReference>
<feature type="domain" description="YDG" evidence="7">
    <location>
        <begin position="659"/>
        <end position="813"/>
    </location>
</feature>
<comment type="subcellular location">
    <subcellularLocation>
        <location evidence="2">Nucleus</location>
    </subcellularLocation>
</comment>
<dbReference type="GO" id="GO:0016567">
    <property type="term" value="P:protein ubiquitination"/>
    <property type="evidence" value="ECO:0007669"/>
    <property type="project" value="TreeGrafter"/>
</dbReference>
<dbReference type="InterPro" id="IPR036987">
    <property type="entry name" value="SRA-YDG_sf"/>
</dbReference>
<feature type="domain" description="C3H1-type" evidence="6">
    <location>
        <begin position="329"/>
        <end position="356"/>
    </location>
</feature>
<comment type="caution">
    <text evidence="8">The sequence shown here is derived from an EMBL/GenBank/DDBJ whole genome shotgun (WGS) entry which is preliminary data.</text>
</comment>
<dbReference type="SMART" id="SM00466">
    <property type="entry name" value="SRA"/>
    <property type="match status" value="1"/>
</dbReference>
<dbReference type="PROSITE" id="PS50103">
    <property type="entry name" value="ZF_C3H1"/>
    <property type="match status" value="1"/>
</dbReference>
<dbReference type="PANTHER" id="PTHR14140">
    <property type="entry name" value="E3 UBIQUITIN-PROTEIN LIGASE UHRF-RELATED"/>
    <property type="match status" value="1"/>
</dbReference>
<dbReference type="EMBL" id="MU250526">
    <property type="protein sequence ID" value="KAG7450488.1"/>
    <property type="molecule type" value="Genomic_DNA"/>
</dbReference>
<dbReference type="OrthoDB" id="2270193at2759"/>
<dbReference type="SUPFAM" id="SSF88697">
    <property type="entry name" value="PUA domain-like"/>
    <property type="match status" value="1"/>
</dbReference>
<keyword evidence="9" id="KW-1185">Reference proteome</keyword>
<feature type="compositionally biased region" description="Basic and acidic residues" evidence="5">
    <location>
        <begin position="579"/>
        <end position="595"/>
    </location>
</feature>
<gene>
    <name evidence="8" type="ORF">BT62DRAFT_1001303</name>
</gene>
<keyword evidence="1 2" id="KW-0539">Nucleus</keyword>
<dbReference type="Gene3D" id="2.30.280.10">
    <property type="entry name" value="SRA-YDG"/>
    <property type="match status" value="1"/>
</dbReference>
<evidence type="ECO:0000259" key="7">
    <source>
        <dbReference type="PROSITE" id="PS51015"/>
    </source>
</evidence>
<feature type="compositionally biased region" description="Basic and acidic residues" evidence="5">
    <location>
        <begin position="840"/>
        <end position="849"/>
    </location>
</feature>
<feature type="region of interest" description="Disordered" evidence="5">
    <location>
        <begin position="637"/>
        <end position="656"/>
    </location>
</feature>
<dbReference type="GO" id="GO:0044027">
    <property type="term" value="P:negative regulation of gene expression via chromosomal CpG island methylation"/>
    <property type="evidence" value="ECO:0007669"/>
    <property type="project" value="TreeGrafter"/>
</dbReference>